<evidence type="ECO:0000313" key="3">
    <source>
        <dbReference type="Proteomes" id="UP001321477"/>
    </source>
</evidence>
<feature type="transmembrane region" description="Helical" evidence="1">
    <location>
        <begin position="48"/>
        <end position="66"/>
    </location>
</feature>
<protein>
    <submittedName>
        <fullName evidence="2">Uncharacterized protein</fullName>
    </submittedName>
</protein>
<feature type="transmembrane region" description="Helical" evidence="1">
    <location>
        <begin position="184"/>
        <end position="203"/>
    </location>
</feature>
<keyword evidence="1" id="KW-0812">Transmembrane</keyword>
<feature type="transmembrane region" description="Helical" evidence="1">
    <location>
        <begin position="111"/>
        <end position="130"/>
    </location>
</feature>
<name>A0ABN6YA75_9MICO</name>
<reference evidence="3" key="1">
    <citation type="journal article" date="2019" name="Int. J. Syst. Evol. Microbiol.">
        <title>The Global Catalogue of Microorganisms (GCM) 10K type strain sequencing project: providing services to taxonomists for standard genome sequencing and annotation.</title>
        <authorList>
            <consortium name="The Broad Institute Genomics Platform"/>
            <consortium name="The Broad Institute Genome Sequencing Center for Infectious Disease"/>
            <person name="Wu L."/>
            <person name="Ma J."/>
        </authorList>
    </citation>
    <scope>NUCLEOTIDE SEQUENCE [LARGE SCALE GENOMIC DNA]</scope>
    <source>
        <strain evidence="3">NBRC 109019</strain>
    </source>
</reference>
<keyword evidence="1" id="KW-0472">Membrane</keyword>
<feature type="transmembrane region" description="Helical" evidence="1">
    <location>
        <begin position="20"/>
        <end position="42"/>
    </location>
</feature>
<evidence type="ECO:0000256" key="1">
    <source>
        <dbReference type="SAM" id="Phobius"/>
    </source>
</evidence>
<feature type="transmembrane region" description="Helical" evidence="1">
    <location>
        <begin position="142"/>
        <end position="164"/>
    </location>
</feature>
<dbReference type="RefSeq" id="WP_234660833.1">
    <property type="nucleotide sequence ID" value="NZ_AP027734.1"/>
</dbReference>
<sequence>MSDFRSRDDATTTTNARRAWVLGGGLLLASTVVGSVAAPALWGVPGSGFAGPALFSIALLVFAFGFRGAGSVTARRPLGTAALSLLAVWTFADGILLDLLPLESMSAAEQMLVSISDTVLTAALAAIACVRIGRAHVLPPPWNWAPCWALGAVIVPAVLQYLVFAFDAGSPDLRVATVLVGLDSLVRTIAAVFLGVVAIVLSTRSAGTRTVRILASEE</sequence>
<keyword evidence="1" id="KW-1133">Transmembrane helix</keyword>
<dbReference type="EMBL" id="AP027734">
    <property type="protein sequence ID" value="BDZ54235.1"/>
    <property type="molecule type" value="Genomic_DNA"/>
</dbReference>
<keyword evidence="3" id="KW-1185">Reference proteome</keyword>
<proteinExistence type="predicted"/>
<dbReference type="Proteomes" id="UP001321477">
    <property type="component" value="Chromosome"/>
</dbReference>
<evidence type="ECO:0000313" key="2">
    <source>
        <dbReference type="EMBL" id="BDZ54235.1"/>
    </source>
</evidence>
<accession>A0ABN6YA75</accession>
<feature type="transmembrane region" description="Helical" evidence="1">
    <location>
        <begin position="78"/>
        <end position="99"/>
    </location>
</feature>
<organism evidence="2 3">
    <name type="scientific">Agromyces marinus</name>
    <dbReference type="NCBI Taxonomy" id="1389020"/>
    <lineage>
        <taxon>Bacteria</taxon>
        <taxon>Bacillati</taxon>
        <taxon>Actinomycetota</taxon>
        <taxon>Actinomycetes</taxon>
        <taxon>Micrococcales</taxon>
        <taxon>Microbacteriaceae</taxon>
        <taxon>Agromyces</taxon>
    </lineage>
</organism>
<gene>
    <name evidence="2" type="ORF">GCM10025870_13080</name>
</gene>